<feature type="compositionally biased region" description="Low complexity" evidence="1">
    <location>
        <begin position="18"/>
        <end position="30"/>
    </location>
</feature>
<feature type="compositionally biased region" description="Basic and acidic residues" evidence="1">
    <location>
        <begin position="33"/>
        <end position="70"/>
    </location>
</feature>
<comment type="caution">
    <text evidence="2">The sequence shown here is derived from an EMBL/GenBank/DDBJ whole genome shotgun (WGS) entry which is preliminary data.</text>
</comment>
<gene>
    <name evidence="2" type="ORF">CAMP_LOCUS9580</name>
</gene>
<protein>
    <submittedName>
        <fullName evidence="2">Uncharacterized protein</fullName>
    </submittedName>
</protein>
<sequence>MARNRTCTYCVGCVKISSSSAPSPTFTASFGIDKNEGSKKSDGKSGKKDEKSEKKAKKDEKSKKMEREKAKSVLDLWIKMDC</sequence>
<evidence type="ECO:0000313" key="3">
    <source>
        <dbReference type="Proteomes" id="UP001152747"/>
    </source>
</evidence>
<proteinExistence type="predicted"/>
<evidence type="ECO:0000256" key="1">
    <source>
        <dbReference type="SAM" id="MobiDB-lite"/>
    </source>
</evidence>
<name>A0A9P1IL84_9PELO</name>
<keyword evidence="3" id="KW-1185">Reference proteome</keyword>
<evidence type="ECO:0000313" key="2">
    <source>
        <dbReference type="EMBL" id="CAI5446943.1"/>
    </source>
</evidence>
<accession>A0A9P1IL84</accession>
<dbReference type="Proteomes" id="UP001152747">
    <property type="component" value="Unassembled WGS sequence"/>
</dbReference>
<dbReference type="AlphaFoldDB" id="A0A9P1IL84"/>
<feature type="region of interest" description="Disordered" evidence="1">
    <location>
        <begin position="18"/>
        <end position="70"/>
    </location>
</feature>
<reference evidence="2" key="1">
    <citation type="submission" date="2022-11" db="EMBL/GenBank/DDBJ databases">
        <authorList>
            <person name="Kikuchi T."/>
        </authorList>
    </citation>
    <scope>NUCLEOTIDE SEQUENCE</scope>
    <source>
        <strain evidence="2">PS1010</strain>
    </source>
</reference>
<dbReference type="EMBL" id="CANHGI010000004">
    <property type="protein sequence ID" value="CAI5446943.1"/>
    <property type="molecule type" value="Genomic_DNA"/>
</dbReference>
<organism evidence="2 3">
    <name type="scientific">Caenorhabditis angaria</name>
    <dbReference type="NCBI Taxonomy" id="860376"/>
    <lineage>
        <taxon>Eukaryota</taxon>
        <taxon>Metazoa</taxon>
        <taxon>Ecdysozoa</taxon>
        <taxon>Nematoda</taxon>
        <taxon>Chromadorea</taxon>
        <taxon>Rhabditida</taxon>
        <taxon>Rhabditina</taxon>
        <taxon>Rhabditomorpha</taxon>
        <taxon>Rhabditoidea</taxon>
        <taxon>Rhabditidae</taxon>
        <taxon>Peloderinae</taxon>
        <taxon>Caenorhabditis</taxon>
    </lineage>
</organism>